<name>A0AA40KAK8_9PEZI</name>
<keyword evidence="2" id="KW-0732">Signal</keyword>
<dbReference type="AlphaFoldDB" id="A0AA40KAK8"/>
<dbReference type="Gene3D" id="1.25.10.10">
    <property type="entry name" value="Leucine-rich Repeat Variant"/>
    <property type="match status" value="1"/>
</dbReference>
<gene>
    <name evidence="3" type="ORF">B0T18DRAFT_318954</name>
</gene>
<feature type="chain" id="PRO_5041222236" description="Nucleotide exchange factor SIL1" evidence="2">
    <location>
        <begin position="27"/>
        <end position="423"/>
    </location>
</feature>
<dbReference type="Proteomes" id="UP001172155">
    <property type="component" value="Unassembled WGS sequence"/>
</dbReference>
<evidence type="ECO:0000313" key="4">
    <source>
        <dbReference type="Proteomes" id="UP001172155"/>
    </source>
</evidence>
<evidence type="ECO:0008006" key="5">
    <source>
        <dbReference type="Google" id="ProtNLM"/>
    </source>
</evidence>
<organism evidence="3 4">
    <name type="scientific">Schizothecium vesticola</name>
    <dbReference type="NCBI Taxonomy" id="314040"/>
    <lineage>
        <taxon>Eukaryota</taxon>
        <taxon>Fungi</taxon>
        <taxon>Dikarya</taxon>
        <taxon>Ascomycota</taxon>
        <taxon>Pezizomycotina</taxon>
        <taxon>Sordariomycetes</taxon>
        <taxon>Sordariomycetidae</taxon>
        <taxon>Sordariales</taxon>
        <taxon>Schizotheciaceae</taxon>
        <taxon>Schizothecium</taxon>
    </lineage>
</organism>
<dbReference type="EMBL" id="JAUKUD010000002">
    <property type="protein sequence ID" value="KAK0751607.1"/>
    <property type="molecule type" value="Genomic_DNA"/>
</dbReference>
<feature type="compositionally biased region" description="Low complexity" evidence="1">
    <location>
        <begin position="27"/>
        <end position="42"/>
    </location>
</feature>
<protein>
    <recommendedName>
        <fullName evidence="5">Nucleotide exchange factor SIL1</fullName>
    </recommendedName>
</protein>
<comment type="caution">
    <text evidence="3">The sequence shown here is derived from an EMBL/GenBank/DDBJ whole genome shotgun (WGS) entry which is preliminary data.</text>
</comment>
<dbReference type="InterPro" id="IPR011989">
    <property type="entry name" value="ARM-like"/>
</dbReference>
<feature type="signal peptide" evidence="2">
    <location>
        <begin position="1"/>
        <end position="26"/>
    </location>
</feature>
<feature type="compositionally biased region" description="Basic and acidic residues" evidence="1">
    <location>
        <begin position="149"/>
        <end position="160"/>
    </location>
</feature>
<feature type="region of interest" description="Disordered" evidence="1">
    <location>
        <begin position="130"/>
        <end position="165"/>
    </location>
</feature>
<evidence type="ECO:0000256" key="2">
    <source>
        <dbReference type="SAM" id="SignalP"/>
    </source>
</evidence>
<keyword evidence="4" id="KW-1185">Reference proteome</keyword>
<sequence length="423" mass="45105">MAKHPLRSLPLSLLALIGVMVLGATASSPSPAESAIPRAAPSARPPPGDGNDGDLICHTDNPADCYPKLFQATHSFQRVHPDQDLPKGLHVRLNVQTGEKEAKINVPDEPVHPSLQGLPVDQSIVLVDADPNPDDDKPPIPANAPRYDPAGKIKEPRRGADASSGADAFHRSLQFLKKGLDVDQALEMLEDVSHDIYYGLKVAEDPTTVRQLFCLAYHPSPSAPPSRARLAALALGSTVQNNPKALAEVSAHWTRALRADPTCPAAAAFHLGADPALAKARAAALSGLLRDPAIRADFLASSAMEASLLDALVRRADEDGWESARRAVANLVLDNFLDEGMGAALGEFPRGPRASDAKCAAAAATAEEGLDAACWDWHAEQLARRHRGEGTDHWSGELAKKVKEQRKANNSRKGGEKGKKEEL</sequence>
<evidence type="ECO:0000313" key="3">
    <source>
        <dbReference type="EMBL" id="KAK0751607.1"/>
    </source>
</evidence>
<feature type="region of interest" description="Disordered" evidence="1">
    <location>
        <begin position="386"/>
        <end position="423"/>
    </location>
</feature>
<reference evidence="3" key="1">
    <citation type="submission" date="2023-06" db="EMBL/GenBank/DDBJ databases">
        <title>Genome-scale phylogeny and comparative genomics of the fungal order Sordariales.</title>
        <authorList>
            <consortium name="Lawrence Berkeley National Laboratory"/>
            <person name="Hensen N."/>
            <person name="Bonometti L."/>
            <person name="Westerberg I."/>
            <person name="Brannstrom I.O."/>
            <person name="Guillou S."/>
            <person name="Cros-Aarteil S."/>
            <person name="Calhoun S."/>
            <person name="Haridas S."/>
            <person name="Kuo A."/>
            <person name="Mondo S."/>
            <person name="Pangilinan J."/>
            <person name="Riley R."/>
            <person name="LaButti K."/>
            <person name="Andreopoulos B."/>
            <person name="Lipzen A."/>
            <person name="Chen C."/>
            <person name="Yanf M."/>
            <person name="Daum C."/>
            <person name="Ng V."/>
            <person name="Clum A."/>
            <person name="Steindorff A."/>
            <person name="Ohm R."/>
            <person name="Martin F."/>
            <person name="Silar P."/>
            <person name="Natvig D."/>
            <person name="Lalanne C."/>
            <person name="Gautier V."/>
            <person name="Ament-velasquez S.L."/>
            <person name="Kruys A."/>
            <person name="Hutchinson M.I."/>
            <person name="Powell A.J."/>
            <person name="Barry K."/>
            <person name="Miller A.N."/>
            <person name="Grigoriev I.V."/>
            <person name="Debuchy R."/>
            <person name="Gladieux P."/>
            <person name="Thoren M.H."/>
            <person name="Johannesson H."/>
        </authorList>
    </citation>
    <scope>NUCLEOTIDE SEQUENCE</scope>
    <source>
        <strain evidence="3">SMH3187-1</strain>
    </source>
</reference>
<accession>A0AA40KAK8</accession>
<proteinExistence type="predicted"/>
<feature type="region of interest" description="Disordered" evidence="1">
    <location>
        <begin position="27"/>
        <end position="56"/>
    </location>
</feature>
<evidence type="ECO:0000256" key="1">
    <source>
        <dbReference type="SAM" id="MobiDB-lite"/>
    </source>
</evidence>